<name>A0A918VWG0_9HYPH</name>
<dbReference type="PANTHER" id="PTHR30204:SF94">
    <property type="entry name" value="HEAVY METAL-DEPENDENT TRANSCRIPTIONAL REGULATOR HI_0293-RELATED"/>
    <property type="match status" value="1"/>
</dbReference>
<feature type="domain" description="HTH merR-type" evidence="7">
    <location>
        <begin position="1"/>
        <end position="69"/>
    </location>
</feature>
<accession>A0A918VWG0</accession>
<proteinExistence type="predicted"/>
<dbReference type="SMART" id="SM00422">
    <property type="entry name" value="HTH_MERR"/>
    <property type="match status" value="1"/>
</dbReference>
<evidence type="ECO:0000259" key="7">
    <source>
        <dbReference type="PROSITE" id="PS50937"/>
    </source>
</evidence>
<comment type="subcellular location">
    <subcellularLocation>
        <location evidence="1">Cytoplasm</location>
    </subcellularLocation>
</comment>
<dbReference type="GO" id="GO:0003677">
    <property type="term" value="F:DNA binding"/>
    <property type="evidence" value="ECO:0007669"/>
    <property type="project" value="UniProtKB-KW"/>
</dbReference>
<gene>
    <name evidence="8" type="ORF">GCM10007989_26730</name>
</gene>
<evidence type="ECO:0000256" key="6">
    <source>
        <dbReference type="SAM" id="Coils"/>
    </source>
</evidence>
<protein>
    <submittedName>
        <fullName evidence="8">Cu(I)-responsive transcriptional regulator</fullName>
    </submittedName>
</protein>
<dbReference type="SUPFAM" id="SSF46955">
    <property type="entry name" value="Putative DNA-binding domain"/>
    <property type="match status" value="1"/>
</dbReference>
<dbReference type="Pfam" id="PF09278">
    <property type="entry name" value="MerR-DNA-bind"/>
    <property type="match status" value="1"/>
</dbReference>
<dbReference type="AlphaFoldDB" id="A0A918VWG0"/>
<dbReference type="RefSeq" id="WP_189426241.1">
    <property type="nucleotide sequence ID" value="NZ_BMZE01000003.1"/>
</dbReference>
<reference evidence="8" key="2">
    <citation type="submission" date="2020-09" db="EMBL/GenBank/DDBJ databases">
        <authorList>
            <person name="Sun Q."/>
            <person name="Kim S."/>
        </authorList>
    </citation>
    <scope>NUCLEOTIDE SEQUENCE</scope>
    <source>
        <strain evidence="8">KCTC 32437</strain>
    </source>
</reference>
<dbReference type="InterPro" id="IPR047057">
    <property type="entry name" value="MerR_fam"/>
</dbReference>
<feature type="coiled-coil region" evidence="6">
    <location>
        <begin position="81"/>
        <end position="108"/>
    </location>
</feature>
<evidence type="ECO:0000256" key="1">
    <source>
        <dbReference type="ARBA" id="ARBA00004496"/>
    </source>
</evidence>
<dbReference type="GO" id="GO:0003700">
    <property type="term" value="F:DNA-binding transcription factor activity"/>
    <property type="evidence" value="ECO:0007669"/>
    <property type="project" value="InterPro"/>
</dbReference>
<dbReference type="EMBL" id="BMZE01000003">
    <property type="protein sequence ID" value="GHA29741.1"/>
    <property type="molecule type" value="Genomic_DNA"/>
</dbReference>
<dbReference type="GO" id="GO:0005507">
    <property type="term" value="F:copper ion binding"/>
    <property type="evidence" value="ECO:0007669"/>
    <property type="project" value="InterPro"/>
</dbReference>
<evidence type="ECO:0000256" key="4">
    <source>
        <dbReference type="ARBA" id="ARBA00023125"/>
    </source>
</evidence>
<dbReference type="Pfam" id="PF00376">
    <property type="entry name" value="MerR"/>
    <property type="match status" value="1"/>
</dbReference>
<evidence type="ECO:0000256" key="3">
    <source>
        <dbReference type="ARBA" id="ARBA00023015"/>
    </source>
</evidence>
<keyword evidence="4" id="KW-0238">DNA-binding</keyword>
<sequence length="139" mass="15743">MNIGEAAAASGVTAKMIRYYESIGLLPEAKRSENNYRVYDARDVHTLRFIKRARSLGFSMEETTKLLQLWQNRARTSAEVKQVALAHIEDLETRIENLQAMANTLRHLASCCSGNERPDCPILDDLAGKTRKEMESQNE</sequence>
<dbReference type="Proteomes" id="UP000646579">
    <property type="component" value="Unassembled WGS sequence"/>
</dbReference>
<dbReference type="PROSITE" id="PS00552">
    <property type="entry name" value="HTH_MERR_1"/>
    <property type="match status" value="1"/>
</dbReference>
<dbReference type="Gene3D" id="1.10.1660.10">
    <property type="match status" value="1"/>
</dbReference>
<keyword evidence="2" id="KW-0963">Cytoplasm</keyword>
<dbReference type="InterPro" id="IPR011789">
    <property type="entry name" value="CueR"/>
</dbReference>
<keyword evidence="5" id="KW-0804">Transcription</keyword>
<dbReference type="GO" id="GO:0005737">
    <property type="term" value="C:cytoplasm"/>
    <property type="evidence" value="ECO:0007669"/>
    <property type="project" value="UniProtKB-SubCell"/>
</dbReference>
<evidence type="ECO:0000256" key="5">
    <source>
        <dbReference type="ARBA" id="ARBA00023163"/>
    </source>
</evidence>
<reference evidence="8" key="1">
    <citation type="journal article" date="2014" name="Int. J. Syst. Evol. Microbiol.">
        <title>Complete genome sequence of Corynebacterium casei LMG S-19264T (=DSM 44701T), isolated from a smear-ripened cheese.</title>
        <authorList>
            <consortium name="US DOE Joint Genome Institute (JGI-PGF)"/>
            <person name="Walter F."/>
            <person name="Albersmeier A."/>
            <person name="Kalinowski J."/>
            <person name="Ruckert C."/>
        </authorList>
    </citation>
    <scope>NUCLEOTIDE SEQUENCE</scope>
    <source>
        <strain evidence="8">KCTC 32437</strain>
    </source>
</reference>
<dbReference type="CDD" id="cd01108">
    <property type="entry name" value="HTH_CueR"/>
    <property type="match status" value="1"/>
</dbReference>
<keyword evidence="6" id="KW-0175">Coiled coil</keyword>
<dbReference type="PRINTS" id="PR00040">
    <property type="entry name" value="HTHMERR"/>
</dbReference>
<dbReference type="PROSITE" id="PS50937">
    <property type="entry name" value="HTH_MERR_2"/>
    <property type="match status" value="1"/>
</dbReference>
<keyword evidence="3" id="KW-0805">Transcription regulation</keyword>
<dbReference type="PANTHER" id="PTHR30204">
    <property type="entry name" value="REDOX-CYCLING DRUG-SENSING TRANSCRIPTIONAL ACTIVATOR SOXR"/>
    <property type="match status" value="1"/>
</dbReference>
<keyword evidence="9" id="KW-1185">Reference proteome</keyword>
<dbReference type="InterPro" id="IPR009061">
    <property type="entry name" value="DNA-bd_dom_put_sf"/>
</dbReference>
<comment type="caution">
    <text evidence="8">The sequence shown here is derived from an EMBL/GenBank/DDBJ whole genome shotgun (WGS) entry which is preliminary data.</text>
</comment>
<dbReference type="GO" id="GO:0045893">
    <property type="term" value="P:positive regulation of DNA-templated transcription"/>
    <property type="evidence" value="ECO:0007669"/>
    <property type="project" value="InterPro"/>
</dbReference>
<evidence type="ECO:0000256" key="2">
    <source>
        <dbReference type="ARBA" id="ARBA00022490"/>
    </source>
</evidence>
<organism evidence="8 9">
    <name type="scientific">Devosia pacifica</name>
    <dbReference type="NCBI Taxonomy" id="1335967"/>
    <lineage>
        <taxon>Bacteria</taxon>
        <taxon>Pseudomonadati</taxon>
        <taxon>Pseudomonadota</taxon>
        <taxon>Alphaproteobacteria</taxon>
        <taxon>Hyphomicrobiales</taxon>
        <taxon>Devosiaceae</taxon>
        <taxon>Devosia</taxon>
    </lineage>
</organism>
<dbReference type="InterPro" id="IPR015358">
    <property type="entry name" value="Tscrpt_reg_MerR_DNA-bd"/>
</dbReference>
<dbReference type="NCBIfam" id="TIGR02044">
    <property type="entry name" value="CueR"/>
    <property type="match status" value="1"/>
</dbReference>
<dbReference type="InterPro" id="IPR000551">
    <property type="entry name" value="MerR-type_HTH_dom"/>
</dbReference>
<evidence type="ECO:0000313" key="8">
    <source>
        <dbReference type="EMBL" id="GHA29741.1"/>
    </source>
</evidence>
<evidence type="ECO:0000313" key="9">
    <source>
        <dbReference type="Proteomes" id="UP000646579"/>
    </source>
</evidence>